<dbReference type="PANTHER" id="PTHR43792">
    <property type="entry name" value="GNAT FAMILY, PUTATIVE (AFU_ORTHOLOGUE AFUA_3G00765)-RELATED-RELATED"/>
    <property type="match status" value="1"/>
</dbReference>
<dbReference type="PANTHER" id="PTHR43792:SF8">
    <property type="entry name" value="[RIBOSOMAL PROTEIN US5]-ALANINE N-ACETYLTRANSFERASE"/>
    <property type="match status" value="1"/>
</dbReference>
<dbReference type="Pfam" id="PF13302">
    <property type="entry name" value="Acetyltransf_3"/>
    <property type="match status" value="1"/>
</dbReference>
<keyword evidence="1" id="KW-0808">Transferase</keyword>
<comment type="similarity">
    <text evidence="3">Belongs to the acetyltransferase family. RimJ subfamily.</text>
</comment>
<evidence type="ECO:0000256" key="2">
    <source>
        <dbReference type="ARBA" id="ARBA00023315"/>
    </source>
</evidence>
<sequence>MKPVAIDAGDYRLRQFHKADRPALIEAFADDDHRRYVLNYRLLDFSDADRYIARRAAEWARGVRCSWAIAEARVDRLLGEVGLKDLDLRAGTAEAALWVHPAARRRGVAVTALTAALRFGFDTLGLHEIAYLYHEGNLASAAVARRCGFRFVGTFVSSDGRKLLRCLRVTE</sequence>
<organism evidence="5 6">
    <name type="scientific">Amycolatopsis taiwanensis</name>
    <dbReference type="NCBI Taxonomy" id="342230"/>
    <lineage>
        <taxon>Bacteria</taxon>
        <taxon>Bacillati</taxon>
        <taxon>Actinomycetota</taxon>
        <taxon>Actinomycetes</taxon>
        <taxon>Pseudonocardiales</taxon>
        <taxon>Pseudonocardiaceae</taxon>
        <taxon>Amycolatopsis</taxon>
    </lineage>
</organism>
<dbReference type="PROSITE" id="PS51186">
    <property type="entry name" value="GNAT"/>
    <property type="match status" value="1"/>
</dbReference>
<evidence type="ECO:0000256" key="1">
    <source>
        <dbReference type="ARBA" id="ARBA00022679"/>
    </source>
</evidence>
<dbReference type="Proteomes" id="UP001165136">
    <property type="component" value="Unassembled WGS sequence"/>
</dbReference>
<dbReference type="SUPFAM" id="SSF55729">
    <property type="entry name" value="Acyl-CoA N-acyltransferases (Nat)"/>
    <property type="match status" value="1"/>
</dbReference>
<evidence type="ECO:0000313" key="5">
    <source>
        <dbReference type="EMBL" id="GLY68449.1"/>
    </source>
</evidence>
<keyword evidence="2" id="KW-0012">Acyltransferase</keyword>
<dbReference type="InterPro" id="IPR000182">
    <property type="entry name" value="GNAT_dom"/>
</dbReference>
<name>A0A9W6R2Q9_9PSEU</name>
<dbReference type="GO" id="GO:0016747">
    <property type="term" value="F:acyltransferase activity, transferring groups other than amino-acyl groups"/>
    <property type="evidence" value="ECO:0007669"/>
    <property type="project" value="InterPro"/>
</dbReference>
<keyword evidence="6" id="KW-1185">Reference proteome</keyword>
<comment type="caution">
    <text evidence="5">The sequence shown here is derived from an EMBL/GenBank/DDBJ whole genome shotgun (WGS) entry which is preliminary data.</text>
</comment>
<feature type="domain" description="N-acetyltransferase" evidence="4">
    <location>
        <begin position="11"/>
        <end position="170"/>
    </location>
</feature>
<dbReference type="InterPro" id="IPR016181">
    <property type="entry name" value="Acyl_CoA_acyltransferase"/>
</dbReference>
<dbReference type="InterPro" id="IPR051531">
    <property type="entry name" value="N-acetyltransferase"/>
</dbReference>
<reference evidence="5" key="1">
    <citation type="submission" date="2023-03" db="EMBL/GenBank/DDBJ databases">
        <title>Amycolatopsis taiwanensis NBRC 103393.</title>
        <authorList>
            <person name="Ichikawa N."/>
            <person name="Sato H."/>
            <person name="Tonouchi N."/>
        </authorList>
    </citation>
    <scope>NUCLEOTIDE SEQUENCE</scope>
    <source>
        <strain evidence="5">NBRC 103393</strain>
    </source>
</reference>
<dbReference type="EMBL" id="BSTI01000011">
    <property type="protein sequence ID" value="GLY68449.1"/>
    <property type="molecule type" value="Genomic_DNA"/>
</dbReference>
<evidence type="ECO:0000256" key="3">
    <source>
        <dbReference type="ARBA" id="ARBA00038502"/>
    </source>
</evidence>
<gene>
    <name evidence="5" type="ORF">Atai01_50680</name>
</gene>
<protein>
    <submittedName>
        <fullName evidence="5">N-acetyltransferase</fullName>
    </submittedName>
</protein>
<evidence type="ECO:0000259" key="4">
    <source>
        <dbReference type="PROSITE" id="PS51186"/>
    </source>
</evidence>
<dbReference type="Gene3D" id="3.40.630.30">
    <property type="match status" value="1"/>
</dbReference>
<proteinExistence type="inferred from homology"/>
<accession>A0A9W6R2Q9</accession>
<evidence type="ECO:0000313" key="6">
    <source>
        <dbReference type="Proteomes" id="UP001165136"/>
    </source>
</evidence>
<dbReference type="RefSeq" id="WP_285488393.1">
    <property type="nucleotide sequence ID" value="NZ_BSTI01000011.1"/>
</dbReference>
<dbReference type="AlphaFoldDB" id="A0A9W6R2Q9"/>